<reference evidence="3" key="2">
    <citation type="submission" date="2021-04" db="EMBL/GenBank/DDBJ databases">
        <authorList>
            <person name="Gilroy R."/>
        </authorList>
    </citation>
    <scope>NUCLEOTIDE SEQUENCE</scope>
    <source>
        <strain evidence="3">ChiHjej13B12-24818</strain>
    </source>
</reference>
<accession>A0A9D2LE74</accession>
<dbReference type="SUPFAM" id="SSF50346">
    <property type="entry name" value="PRC-barrel domain"/>
    <property type="match status" value="1"/>
</dbReference>
<name>A0A9D2LE74_9MICO</name>
<organism evidence="3 4">
    <name type="scientific">Candidatus Brachybacterium merdavium</name>
    <dbReference type="NCBI Taxonomy" id="2838513"/>
    <lineage>
        <taxon>Bacteria</taxon>
        <taxon>Bacillati</taxon>
        <taxon>Actinomycetota</taxon>
        <taxon>Actinomycetes</taxon>
        <taxon>Micrococcales</taxon>
        <taxon>Dermabacteraceae</taxon>
        <taxon>Brachybacterium</taxon>
    </lineage>
</organism>
<dbReference type="InterPro" id="IPR011033">
    <property type="entry name" value="PRC_barrel-like_sf"/>
</dbReference>
<evidence type="ECO:0000256" key="1">
    <source>
        <dbReference type="SAM" id="MobiDB-lite"/>
    </source>
</evidence>
<feature type="domain" description="PRC-barrel" evidence="2">
    <location>
        <begin position="11"/>
        <end position="56"/>
    </location>
</feature>
<dbReference type="Pfam" id="PF05239">
    <property type="entry name" value="PRC"/>
    <property type="match status" value="1"/>
</dbReference>
<dbReference type="EMBL" id="DWZH01000069">
    <property type="protein sequence ID" value="HJB10711.1"/>
    <property type="molecule type" value="Genomic_DNA"/>
</dbReference>
<evidence type="ECO:0000313" key="3">
    <source>
        <dbReference type="EMBL" id="HJB10711.1"/>
    </source>
</evidence>
<sequence>MRTRVLPGAVVRGSDGQLVGRVRDIYLHDRSGEFAAITVKPGQLSPRTVLIPAAAIADLDTEGVDGPCIATDGADGAQADGGPADWAPADGGRADGGPAKGGRVDGGSPEGGRVDRGPRAAAAPTTEARAADALTTPGDAPQRQDTAVHLRVDSMTVRAGISAPDTDHATPEQLRLAARELGIEEAATG</sequence>
<proteinExistence type="predicted"/>
<gene>
    <name evidence="3" type="ORF">H9786_09320</name>
</gene>
<evidence type="ECO:0000313" key="4">
    <source>
        <dbReference type="Proteomes" id="UP000823823"/>
    </source>
</evidence>
<dbReference type="InterPro" id="IPR027275">
    <property type="entry name" value="PRC-brl_dom"/>
</dbReference>
<feature type="region of interest" description="Disordered" evidence="1">
    <location>
        <begin position="69"/>
        <end position="145"/>
    </location>
</feature>
<feature type="compositionally biased region" description="Low complexity" evidence="1">
    <location>
        <begin position="119"/>
        <end position="133"/>
    </location>
</feature>
<feature type="compositionally biased region" description="Gly residues" evidence="1">
    <location>
        <begin position="94"/>
        <end position="110"/>
    </location>
</feature>
<reference evidence="3" key="1">
    <citation type="journal article" date="2021" name="PeerJ">
        <title>Extensive microbial diversity within the chicken gut microbiome revealed by metagenomics and culture.</title>
        <authorList>
            <person name="Gilroy R."/>
            <person name="Ravi A."/>
            <person name="Getino M."/>
            <person name="Pursley I."/>
            <person name="Horton D.L."/>
            <person name="Alikhan N.F."/>
            <person name="Baker D."/>
            <person name="Gharbi K."/>
            <person name="Hall N."/>
            <person name="Watson M."/>
            <person name="Adriaenssens E.M."/>
            <person name="Foster-Nyarko E."/>
            <person name="Jarju S."/>
            <person name="Secka A."/>
            <person name="Antonio M."/>
            <person name="Oren A."/>
            <person name="Chaudhuri R.R."/>
            <person name="La Ragione R."/>
            <person name="Hildebrand F."/>
            <person name="Pallen M.J."/>
        </authorList>
    </citation>
    <scope>NUCLEOTIDE SEQUENCE</scope>
    <source>
        <strain evidence="3">ChiHjej13B12-24818</strain>
    </source>
</reference>
<evidence type="ECO:0000259" key="2">
    <source>
        <dbReference type="Pfam" id="PF05239"/>
    </source>
</evidence>
<protein>
    <submittedName>
        <fullName evidence="3">PRC-barrel domain-containing protein</fullName>
    </submittedName>
</protein>
<dbReference type="Proteomes" id="UP000823823">
    <property type="component" value="Unassembled WGS sequence"/>
</dbReference>
<comment type="caution">
    <text evidence="3">The sequence shown here is derived from an EMBL/GenBank/DDBJ whole genome shotgun (WGS) entry which is preliminary data.</text>
</comment>
<dbReference type="AlphaFoldDB" id="A0A9D2LE74"/>
<feature type="compositionally biased region" description="Low complexity" evidence="1">
    <location>
        <begin position="70"/>
        <end position="91"/>
    </location>
</feature>